<evidence type="ECO:0000256" key="1">
    <source>
        <dbReference type="ARBA" id="ARBA00023239"/>
    </source>
</evidence>
<evidence type="ECO:0000313" key="4">
    <source>
        <dbReference type="Proteomes" id="UP001500908"/>
    </source>
</evidence>
<proteinExistence type="predicted"/>
<dbReference type="PANTHER" id="PTHR21240">
    <property type="entry name" value="2-AMINO-3-CARBOXYLMUCONATE-6-SEMIALDEHYDE DECARBOXYLASE"/>
    <property type="match status" value="1"/>
</dbReference>
<keyword evidence="1" id="KW-0456">Lyase</keyword>
<feature type="domain" description="Amidohydrolase-related" evidence="2">
    <location>
        <begin position="2"/>
        <end position="331"/>
    </location>
</feature>
<name>A0ABP7FWM9_9ACTN</name>
<organism evidence="3 4">
    <name type="scientific">Salinactinospora qingdaonensis</name>
    <dbReference type="NCBI Taxonomy" id="702744"/>
    <lineage>
        <taxon>Bacteria</taxon>
        <taxon>Bacillati</taxon>
        <taxon>Actinomycetota</taxon>
        <taxon>Actinomycetes</taxon>
        <taxon>Streptosporangiales</taxon>
        <taxon>Nocardiopsidaceae</taxon>
        <taxon>Salinactinospora</taxon>
    </lineage>
</organism>
<evidence type="ECO:0000313" key="3">
    <source>
        <dbReference type="EMBL" id="GAA3750229.1"/>
    </source>
</evidence>
<dbReference type="SUPFAM" id="SSF51556">
    <property type="entry name" value="Metallo-dependent hydrolases"/>
    <property type="match status" value="1"/>
</dbReference>
<gene>
    <name evidence="3" type="ORF">GCM10022402_31770</name>
</gene>
<accession>A0ABP7FWM9</accession>
<dbReference type="Gene3D" id="3.20.20.140">
    <property type="entry name" value="Metal-dependent hydrolases"/>
    <property type="match status" value="1"/>
</dbReference>
<dbReference type="Pfam" id="PF04909">
    <property type="entry name" value="Amidohydro_2"/>
    <property type="match status" value="1"/>
</dbReference>
<dbReference type="EMBL" id="BAABDD010000014">
    <property type="protein sequence ID" value="GAA3750229.1"/>
    <property type="molecule type" value="Genomic_DNA"/>
</dbReference>
<dbReference type="Proteomes" id="UP001500908">
    <property type="component" value="Unassembled WGS sequence"/>
</dbReference>
<dbReference type="InterPro" id="IPR032465">
    <property type="entry name" value="ACMSD"/>
</dbReference>
<keyword evidence="4" id="KW-1185">Reference proteome</keyword>
<sequence length="331" mass="37177">MVDAHCHIFCQAAKDLVEKYYSQEQILLNDPYDRYAGQGTTCTNRTLLPELRPKMTDPALRVADMDRLGIDIQVLASFVSQFYYWTDPALGHELARLQNHRLAEMVAAAPDRFTAVGTVPMQDSERAVQELDYVVQTLGFKGVQISSNITGRDLDDLRFRPFFRRAEELGAVVLLHPNGFTDGERFQDFFLMNVIGNPMDSTLALTRLIFSGALAQHPDLRLCVVHGGGYLPFYSARMDHAWQVRPECRERIEQPPSTYLRQVYFDTMVFSPRILENLVEFAGVQQVLLGTDYPFDMGESDPLGLIDGLSAISPKERAGICGGNATTLFGI</sequence>
<comment type="caution">
    <text evidence="3">The sequence shown here is derived from an EMBL/GenBank/DDBJ whole genome shotgun (WGS) entry which is preliminary data.</text>
</comment>
<protein>
    <submittedName>
        <fullName evidence="3">Amidohydrolase family protein</fullName>
    </submittedName>
</protein>
<reference evidence="4" key="1">
    <citation type="journal article" date="2019" name="Int. J. Syst. Evol. Microbiol.">
        <title>The Global Catalogue of Microorganisms (GCM) 10K type strain sequencing project: providing services to taxonomists for standard genome sequencing and annotation.</title>
        <authorList>
            <consortium name="The Broad Institute Genomics Platform"/>
            <consortium name="The Broad Institute Genome Sequencing Center for Infectious Disease"/>
            <person name="Wu L."/>
            <person name="Ma J."/>
        </authorList>
    </citation>
    <scope>NUCLEOTIDE SEQUENCE [LARGE SCALE GENOMIC DNA]</scope>
    <source>
        <strain evidence="4">JCM 17137</strain>
    </source>
</reference>
<dbReference type="InterPro" id="IPR032466">
    <property type="entry name" value="Metal_Hydrolase"/>
</dbReference>
<dbReference type="InterPro" id="IPR006680">
    <property type="entry name" value="Amidohydro-rel"/>
</dbReference>
<evidence type="ECO:0000259" key="2">
    <source>
        <dbReference type="Pfam" id="PF04909"/>
    </source>
</evidence>
<dbReference type="PANTHER" id="PTHR21240:SF28">
    <property type="entry name" value="ISO-OROTATE DECARBOXYLASE (EUROFUNG)"/>
    <property type="match status" value="1"/>
</dbReference>